<keyword evidence="18" id="KW-1133">Transmembrane helix</keyword>
<dbReference type="WBParaSite" id="ACOC_0000910001-mRNA-1">
    <property type="protein sequence ID" value="ACOC_0000910001-mRNA-1"/>
    <property type="gene ID" value="ACOC_0000910001"/>
</dbReference>
<dbReference type="EMBL" id="UYYA01004248">
    <property type="protein sequence ID" value="VDM60686.1"/>
    <property type="molecule type" value="Genomic_DNA"/>
</dbReference>
<keyword evidence="10" id="KW-0408">Iron</keyword>
<evidence type="ECO:0000256" key="8">
    <source>
        <dbReference type="ARBA" id="ARBA00022723"/>
    </source>
</evidence>
<gene>
    <name evidence="20" type="ORF">ACOC_LOCUS9101</name>
</gene>
<organism evidence="22">
    <name type="scientific">Angiostrongylus costaricensis</name>
    <name type="common">Nematode worm</name>
    <dbReference type="NCBI Taxonomy" id="334426"/>
    <lineage>
        <taxon>Eukaryota</taxon>
        <taxon>Metazoa</taxon>
        <taxon>Ecdysozoa</taxon>
        <taxon>Nematoda</taxon>
        <taxon>Chromadorea</taxon>
        <taxon>Rhabditida</taxon>
        <taxon>Rhabditina</taxon>
        <taxon>Rhabditomorpha</taxon>
        <taxon>Strongyloidea</taxon>
        <taxon>Metastrongylidae</taxon>
        <taxon>Angiostrongylus</taxon>
    </lineage>
</organism>
<evidence type="ECO:0000256" key="11">
    <source>
        <dbReference type="ARBA" id="ARBA00023014"/>
    </source>
</evidence>
<dbReference type="SMART" id="SM00928">
    <property type="entry name" value="NADH_4Fe-4S"/>
    <property type="match status" value="1"/>
</dbReference>
<dbReference type="InterPro" id="IPR054765">
    <property type="entry name" value="SLBB_dom"/>
</dbReference>
<dbReference type="PANTHER" id="PTHR11780:SF10">
    <property type="entry name" value="NADH DEHYDROGENASE [UBIQUINONE] FLAVOPROTEIN 1, MITOCHONDRIAL"/>
    <property type="match status" value="1"/>
</dbReference>
<dbReference type="SUPFAM" id="SSF142019">
    <property type="entry name" value="Nqo1 FMN-binding domain-like"/>
    <property type="match status" value="1"/>
</dbReference>
<keyword evidence="6" id="KW-0285">Flavoprotein</keyword>
<dbReference type="InterPro" id="IPR037207">
    <property type="entry name" value="Nuop51_4Fe4S-bd_sf"/>
</dbReference>
<reference evidence="22" key="1">
    <citation type="submission" date="2016-04" db="UniProtKB">
        <authorList>
            <consortium name="WormBaseParasite"/>
        </authorList>
    </citation>
    <scope>IDENTIFICATION</scope>
</reference>
<dbReference type="OrthoDB" id="42889at2759"/>
<evidence type="ECO:0000256" key="7">
    <source>
        <dbReference type="ARBA" id="ARBA00022643"/>
    </source>
</evidence>
<dbReference type="SUPFAM" id="SSF140490">
    <property type="entry name" value="Nqo1C-terminal domain-like"/>
    <property type="match status" value="1"/>
</dbReference>
<dbReference type="Pfam" id="PF01512">
    <property type="entry name" value="Complex1_51K"/>
    <property type="match status" value="1"/>
</dbReference>
<evidence type="ECO:0000256" key="17">
    <source>
        <dbReference type="SAM" id="MobiDB-lite"/>
    </source>
</evidence>
<dbReference type="InterPro" id="IPR011538">
    <property type="entry name" value="Nuo51_FMN-bd"/>
</dbReference>
<feature type="transmembrane region" description="Helical" evidence="18">
    <location>
        <begin position="107"/>
        <end position="134"/>
    </location>
</feature>
<evidence type="ECO:0000256" key="4">
    <source>
        <dbReference type="ARBA" id="ARBA00022402"/>
    </source>
</evidence>
<dbReference type="NCBIfam" id="NF010120">
    <property type="entry name" value="PRK13596.1"/>
    <property type="match status" value="1"/>
</dbReference>
<evidence type="ECO:0000256" key="13">
    <source>
        <dbReference type="ARBA" id="ARBA00030807"/>
    </source>
</evidence>
<evidence type="ECO:0000313" key="22">
    <source>
        <dbReference type="WBParaSite" id="ACOC_0000910001-mRNA-1"/>
    </source>
</evidence>
<evidence type="ECO:0000313" key="20">
    <source>
        <dbReference type="EMBL" id="VDM60686.1"/>
    </source>
</evidence>
<dbReference type="GO" id="GO:0006120">
    <property type="term" value="P:mitochondrial electron transport, NADH to ubiquinone"/>
    <property type="evidence" value="ECO:0007669"/>
    <property type="project" value="UniProtKB-ARBA"/>
</dbReference>
<evidence type="ECO:0000256" key="10">
    <source>
        <dbReference type="ARBA" id="ARBA00023004"/>
    </source>
</evidence>
<evidence type="ECO:0000256" key="15">
    <source>
        <dbReference type="ARBA" id="ARBA00046881"/>
    </source>
</evidence>
<dbReference type="Gene3D" id="1.20.1440.230">
    <property type="entry name" value="NADH-ubiquinone oxidoreductase 51kDa subunit, iron-sulphur binding domain"/>
    <property type="match status" value="1"/>
</dbReference>
<evidence type="ECO:0000313" key="21">
    <source>
        <dbReference type="Proteomes" id="UP000267027"/>
    </source>
</evidence>
<evidence type="ECO:0000256" key="1">
    <source>
        <dbReference type="ARBA" id="ARBA00001917"/>
    </source>
</evidence>
<reference evidence="20 21" key="2">
    <citation type="submission" date="2018-11" db="EMBL/GenBank/DDBJ databases">
        <authorList>
            <consortium name="Pathogen Informatics"/>
        </authorList>
    </citation>
    <scope>NUCLEOTIDE SEQUENCE [LARGE SCALE GENOMIC DNA]</scope>
    <source>
        <strain evidence="20 21">Costa Rica</strain>
    </source>
</reference>
<dbReference type="GO" id="GO:0008137">
    <property type="term" value="F:NADH dehydrogenase (ubiquinone) activity"/>
    <property type="evidence" value="ECO:0007669"/>
    <property type="project" value="UniProtKB-EC"/>
</dbReference>
<evidence type="ECO:0000256" key="6">
    <source>
        <dbReference type="ARBA" id="ARBA00022630"/>
    </source>
</evidence>
<dbReference type="STRING" id="334426.A0A158PJR9"/>
<dbReference type="GO" id="GO:0005739">
    <property type="term" value="C:mitochondrion"/>
    <property type="evidence" value="ECO:0007669"/>
    <property type="project" value="UniProtKB-ARBA"/>
</dbReference>
<keyword evidence="11" id="KW-0411">Iron-sulfur</keyword>
<protein>
    <recommendedName>
        <fullName evidence="4">NADH dehydrogenase [ubiquinone] flavoprotein 1, mitochondrial</fullName>
    </recommendedName>
    <alternativeName>
        <fullName evidence="13">Complex I-51kD</fullName>
    </alternativeName>
    <alternativeName>
        <fullName evidence="14">NADH-ubiquinone oxidoreductase 51 kDa subunit</fullName>
    </alternativeName>
</protein>
<dbReference type="FunFam" id="3.40.50.11540:FF:000001">
    <property type="entry name" value="NADH dehydrogenase [ubiquinone] flavoprotein 1, mitochondrial"/>
    <property type="match status" value="1"/>
</dbReference>
<keyword evidence="18" id="KW-0812">Transmembrane</keyword>
<dbReference type="InterPro" id="IPR037225">
    <property type="entry name" value="Nuo51_FMN-bd_sf"/>
</dbReference>
<dbReference type="InterPro" id="IPR019575">
    <property type="entry name" value="Nuop51_4Fe4S-bd"/>
</dbReference>
<evidence type="ECO:0000256" key="18">
    <source>
        <dbReference type="SAM" id="Phobius"/>
    </source>
</evidence>
<evidence type="ECO:0000256" key="3">
    <source>
        <dbReference type="ARBA" id="ARBA00007523"/>
    </source>
</evidence>
<dbReference type="SUPFAM" id="SSF142984">
    <property type="entry name" value="Nqo1 middle domain-like"/>
    <property type="match status" value="1"/>
</dbReference>
<name>A0A158PJR9_ANGCS</name>
<proteinExistence type="inferred from homology"/>
<dbReference type="Pfam" id="PF10589">
    <property type="entry name" value="NADH_4Fe-4S"/>
    <property type="match status" value="1"/>
</dbReference>
<keyword evidence="18" id="KW-0472">Membrane</keyword>
<dbReference type="FunFam" id="3.10.20.600:FF:000001">
    <property type="entry name" value="NADH dehydrogenase [ubiquinone] flavoprotein 1, mitochondrial"/>
    <property type="match status" value="1"/>
</dbReference>
<dbReference type="Gene3D" id="3.10.20.600">
    <property type="match status" value="1"/>
</dbReference>
<evidence type="ECO:0000256" key="9">
    <source>
        <dbReference type="ARBA" id="ARBA00022967"/>
    </source>
</evidence>
<comment type="catalytic activity">
    <reaction evidence="16">
        <text>a ubiquinone + NADH + 5 H(+)(in) = a ubiquinol + NAD(+) + 4 H(+)(out)</text>
        <dbReference type="Rhea" id="RHEA:29091"/>
        <dbReference type="Rhea" id="RHEA-COMP:9565"/>
        <dbReference type="Rhea" id="RHEA-COMP:9566"/>
        <dbReference type="ChEBI" id="CHEBI:15378"/>
        <dbReference type="ChEBI" id="CHEBI:16389"/>
        <dbReference type="ChEBI" id="CHEBI:17976"/>
        <dbReference type="ChEBI" id="CHEBI:57540"/>
        <dbReference type="ChEBI" id="CHEBI:57945"/>
        <dbReference type="EC" id="7.1.1.2"/>
    </reaction>
    <physiologicalReaction direction="left-to-right" evidence="16">
        <dbReference type="Rhea" id="RHEA:29092"/>
    </physiologicalReaction>
</comment>
<dbReference type="GO" id="GO:0010181">
    <property type="term" value="F:FMN binding"/>
    <property type="evidence" value="ECO:0007669"/>
    <property type="project" value="InterPro"/>
</dbReference>
<feature type="region of interest" description="Disordered" evidence="17">
    <location>
        <begin position="12"/>
        <end position="31"/>
    </location>
</feature>
<accession>A0A158PJR9</accession>
<comment type="similarity">
    <text evidence="3">Belongs to the complex I 51 kDa subunit family.</text>
</comment>
<dbReference type="FunFam" id="1.20.1440.230:FF:000001">
    <property type="entry name" value="Mitochondrial NADH dehydrogenase flavoprotein 1"/>
    <property type="match status" value="1"/>
</dbReference>
<evidence type="ECO:0000256" key="2">
    <source>
        <dbReference type="ARBA" id="ARBA00001966"/>
    </source>
</evidence>
<dbReference type="InterPro" id="IPR050837">
    <property type="entry name" value="ComplexI_51kDa_subunit"/>
</dbReference>
<evidence type="ECO:0000259" key="19">
    <source>
        <dbReference type="SMART" id="SM00928"/>
    </source>
</evidence>
<dbReference type="Proteomes" id="UP000267027">
    <property type="component" value="Unassembled WGS sequence"/>
</dbReference>
<dbReference type="OMA" id="CTMDYDS"/>
<keyword evidence="7" id="KW-0288">FMN</keyword>
<evidence type="ECO:0000256" key="12">
    <source>
        <dbReference type="ARBA" id="ARBA00023027"/>
    </source>
</evidence>
<comment type="cofactor">
    <cofactor evidence="2">
        <name>[4Fe-4S] cluster</name>
        <dbReference type="ChEBI" id="CHEBI:49883"/>
    </cofactor>
</comment>
<dbReference type="GO" id="GO:0051539">
    <property type="term" value="F:4 iron, 4 sulfur cluster binding"/>
    <property type="evidence" value="ECO:0007669"/>
    <property type="project" value="UniProtKB-KW"/>
</dbReference>
<evidence type="ECO:0000256" key="5">
    <source>
        <dbReference type="ARBA" id="ARBA00022485"/>
    </source>
</evidence>
<keyword evidence="9" id="KW-1278">Translocase</keyword>
<comment type="cofactor">
    <cofactor evidence="1">
        <name>FMN</name>
        <dbReference type="ChEBI" id="CHEBI:58210"/>
    </cofactor>
</comment>
<dbReference type="PROSITE" id="PS00644">
    <property type="entry name" value="COMPLEX1_51K_1"/>
    <property type="match status" value="1"/>
</dbReference>
<dbReference type="Pfam" id="PF22461">
    <property type="entry name" value="SLBB_2"/>
    <property type="match status" value="1"/>
</dbReference>
<keyword evidence="21" id="KW-1185">Reference proteome</keyword>
<evidence type="ECO:0000256" key="16">
    <source>
        <dbReference type="ARBA" id="ARBA00048769"/>
    </source>
</evidence>
<comment type="subunit">
    <text evidence="15">Core subunit of respiratory chain NADH dehydrogenase (Complex I) which is composed of 45 different subunits. This is a component of the flavoprotein-sulfur (FP) fragment of the enzyme. Interacts with RAB5IF.</text>
</comment>
<dbReference type="GO" id="GO:0046872">
    <property type="term" value="F:metal ion binding"/>
    <property type="evidence" value="ECO:0007669"/>
    <property type="project" value="UniProtKB-KW"/>
</dbReference>
<keyword evidence="8" id="KW-0479">Metal-binding</keyword>
<keyword evidence="5" id="KW-0004">4Fe-4S</keyword>
<sequence length="452" mass="49896">MRTVLRLISRGAATAAPPAQKKPEKTSFGNLKDSDRIFTNLYGRHDYHLKGALSRGDWYKTKEIILKGSEWIINEVRTSGLRGRGGAGFPSGMKWSFMNKPFDGRFFVFRALSSSLLCCLIFLIEGCLIAGVAMGARAAYIYIRGEFYNEACILQEAVNEAYKAGYIGKDCLGTGYTFDVFVHRGAGAYICGEETALIESLEGKQGKPRLKPPFPADIGLFGCPTTVTNVETVAVAPTICRRGGEWFASFGRERNHGTKLFCISGHINNPCTVEEEMSIPLKELIERHCGGVIGGWDNLLAIIPGGSSVPLLPKSICDTVLMDFDALAEVESGLGTAAVIVMNKQRHMDELKFCFMLFGSSVQCTPCREGSSWLNKIMWRFVDGKAKPSEIDMIWELSKQIEGHSICALGDAAAWPVQGLVRHFRPELERRMAEFSEKSQFEMGVKKTCAHP</sequence>
<dbReference type="Gene3D" id="3.40.50.11540">
    <property type="entry name" value="NADH-ubiquinone oxidoreductase 51kDa subunit"/>
    <property type="match status" value="1"/>
</dbReference>
<feature type="domain" description="NADH-ubiquinone oxidoreductase 51kDa subunit iron-sulphur binding" evidence="19">
    <location>
        <begin position="348"/>
        <end position="391"/>
    </location>
</feature>
<dbReference type="InterPro" id="IPR001949">
    <property type="entry name" value="NADH-UbQ_OxRdtase_51kDa_CS"/>
</dbReference>
<evidence type="ECO:0000256" key="14">
    <source>
        <dbReference type="ARBA" id="ARBA00030999"/>
    </source>
</evidence>
<dbReference type="PANTHER" id="PTHR11780">
    <property type="entry name" value="NADH-UBIQUINONE OXIDOREDUCTASE FLAVOPROTEIN 1 NDUFV1"/>
    <property type="match status" value="1"/>
</dbReference>
<keyword evidence="12" id="KW-0520">NAD</keyword>
<dbReference type="AlphaFoldDB" id="A0A158PJR9"/>